<keyword evidence="4" id="KW-1185">Reference proteome</keyword>
<dbReference type="PANTHER" id="PTHR31793">
    <property type="entry name" value="4-HYDROXYBENZOYL-COA THIOESTERASE FAMILY MEMBER"/>
    <property type="match status" value="1"/>
</dbReference>
<dbReference type="SUPFAM" id="SSF54637">
    <property type="entry name" value="Thioesterase/thiol ester dehydrase-isomerase"/>
    <property type="match status" value="1"/>
</dbReference>
<organism evidence="3 4">
    <name type="scientific">Saccharospirillum mangrovi</name>
    <dbReference type="NCBI Taxonomy" id="2161747"/>
    <lineage>
        <taxon>Bacteria</taxon>
        <taxon>Pseudomonadati</taxon>
        <taxon>Pseudomonadota</taxon>
        <taxon>Gammaproteobacteria</taxon>
        <taxon>Oceanospirillales</taxon>
        <taxon>Saccharospirillaceae</taxon>
        <taxon>Saccharospirillum</taxon>
    </lineage>
</organism>
<comment type="similarity">
    <text evidence="1">Belongs to the 4-hydroxybenzoyl-CoA thioesterase family.</text>
</comment>
<dbReference type="Gene3D" id="3.10.129.10">
    <property type="entry name" value="Hotdog Thioesterase"/>
    <property type="match status" value="1"/>
</dbReference>
<evidence type="ECO:0000313" key="3">
    <source>
        <dbReference type="EMBL" id="MFC3854024.1"/>
    </source>
</evidence>
<sequence length="138" mass="15700">MKEYAYRLDMKVRDYECDLQGIVNNAVYQNYLEHTRHEFLLARGVDFAQLSRAGIDLVVTRAELDYKASLTSGDQFWVGLNLVPNGRLRFNFEQDVYRTADQTLCLKAVIIGAAINDRGRPFMPEQVAQLLLPGSVKA</sequence>
<dbReference type="CDD" id="cd00586">
    <property type="entry name" value="4HBT"/>
    <property type="match status" value="1"/>
</dbReference>
<dbReference type="PANTHER" id="PTHR31793:SF27">
    <property type="entry name" value="NOVEL THIOESTERASE SUPERFAMILY DOMAIN AND SAPOSIN A-TYPE DOMAIN CONTAINING PROTEIN (0610012H03RIK)"/>
    <property type="match status" value="1"/>
</dbReference>
<evidence type="ECO:0000256" key="2">
    <source>
        <dbReference type="ARBA" id="ARBA00022801"/>
    </source>
</evidence>
<dbReference type="GO" id="GO:0016787">
    <property type="term" value="F:hydrolase activity"/>
    <property type="evidence" value="ECO:0007669"/>
    <property type="project" value="UniProtKB-KW"/>
</dbReference>
<evidence type="ECO:0000313" key="4">
    <source>
        <dbReference type="Proteomes" id="UP001595617"/>
    </source>
</evidence>
<keyword evidence="2 3" id="KW-0378">Hydrolase</keyword>
<name>A0ABV7ZZL7_9GAMM</name>
<comment type="caution">
    <text evidence="3">The sequence shown here is derived from an EMBL/GenBank/DDBJ whole genome shotgun (WGS) entry which is preliminary data.</text>
</comment>
<dbReference type="RefSeq" id="WP_380697890.1">
    <property type="nucleotide sequence ID" value="NZ_JBHRYR010000004.1"/>
</dbReference>
<dbReference type="EMBL" id="JBHRYR010000004">
    <property type="protein sequence ID" value="MFC3854024.1"/>
    <property type="molecule type" value="Genomic_DNA"/>
</dbReference>
<dbReference type="Pfam" id="PF13279">
    <property type="entry name" value="4HBT_2"/>
    <property type="match status" value="1"/>
</dbReference>
<dbReference type="InterPro" id="IPR029069">
    <property type="entry name" value="HotDog_dom_sf"/>
</dbReference>
<accession>A0ABV7ZZL7</accession>
<evidence type="ECO:0000256" key="1">
    <source>
        <dbReference type="ARBA" id="ARBA00005953"/>
    </source>
</evidence>
<reference evidence="4" key="1">
    <citation type="journal article" date="2019" name="Int. J. Syst. Evol. Microbiol.">
        <title>The Global Catalogue of Microorganisms (GCM) 10K type strain sequencing project: providing services to taxonomists for standard genome sequencing and annotation.</title>
        <authorList>
            <consortium name="The Broad Institute Genomics Platform"/>
            <consortium name="The Broad Institute Genome Sequencing Center for Infectious Disease"/>
            <person name="Wu L."/>
            <person name="Ma J."/>
        </authorList>
    </citation>
    <scope>NUCLEOTIDE SEQUENCE [LARGE SCALE GENOMIC DNA]</scope>
    <source>
        <strain evidence="4">IBRC 10765</strain>
    </source>
</reference>
<gene>
    <name evidence="3" type="ORF">ACFOOG_14365</name>
</gene>
<proteinExistence type="inferred from homology"/>
<dbReference type="InterPro" id="IPR006684">
    <property type="entry name" value="YbgC/YbaW"/>
</dbReference>
<dbReference type="PIRSF" id="PIRSF003230">
    <property type="entry name" value="YbgC"/>
    <property type="match status" value="1"/>
</dbReference>
<dbReference type="InterPro" id="IPR050563">
    <property type="entry name" value="4-hydroxybenzoyl-CoA_TE"/>
</dbReference>
<dbReference type="EC" id="3.1.2.-" evidence="3"/>
<protein>
    <submittedName>
        <fullName evidence="3">Acyl-CoA thioesterase</fullName>
        <ecNumber evidence="3">3.1.2.-</ecNumber>
    </submittedName>
</protein>
<dbReference type="Proteomes" id="UP001595617">
    <property type="component" value="Unassembled WGS sequence"/>
</dbReference>